<evidence type="ECO:0000256" key="6">
    <source>
        <dbReference type="ARBA" id="ARBA00023288"/>
    </source>
</evidence>
<evidence type="ECO:0000256" key="2">
    <source>
        <dbReference type="ARBA" id="ARBA00022475"/>
    </source>
</evidence>
<keyword evidence="6 7" id="KW-0449">Lipoprotein</keyword>
<keyword evidence="8" id="KW-1185">Reference proteome</keyword>
<evidence type="ECO:0000256" key="3">
    <source>
        <dbReference type="ARBA" id="ARBA00022729"/>
    </source>
</evidence>
<sequence>MFALVGGLLTGCVDDSDTMSTEQETDEAITLAAIDELMALPSAEDARSGSEELSVELRDALDERFGSTGWVVESRFSRGTVCGGTYDVLDGRSVYVTAFAEDQALDHEDWAEAVDVISAVAADHGFDDPLMLAEGPGLHQLEIFGDRGSVIRFGSEVSLGVTVESGCYLTDDTRAAIEEFGVPDPGRWARL</sequence>
<keyword evidence="3" id="KW-0732">Signal</keyword>
<keyword evidence="5" id="KW-0564">Palmitate</keyword>
<gene>
    <name evidence="7" type="ORF">SANBI_002594</name>
</gene>
<evidence type="ECO:0000256" key="1">
    <source>
        <dbReference type="ARBA" id="ARBA00004193"/>
    </source>
</evidence>
<name>A0AAF1C1Q3_9MICO</name>
<evidence type="ECO:0000313" key="7">
    <source>
        <dbReference type="EMBL" id="WPF81305.1"/>
    </source>
</evidence>
<dbReference type="GO" id="GO:0005886">
    <property type="term" value="C:plasma membrane"/>
    <property type="evidence" value="ECO:0007669"/>
    <property type="project" value="UniProtKB-SubCell"/>
</dbReference>
<evidence type="ECO:0000256" key="4">
    <source>
        <dbReference type="ARBA" id="ARBA00023136"/>
    </source>
</evidence>
<organism evidence="7 8">
    <name type="scientific">Sanguibacter biliveldensis</name>
    <dbReference type="NCBI Taxonomy" id="3030830"/>
    <lineage>
        <taxon>Bacteria</taxon>
        <taxon>Bacillati</taxon>
        <taxon>Actinomycetota</taxon>
        <taxon>Actinomycetes</taxon>
        <taxon>Micrococcales</taxon>
        <taxon>Sanguibacteraceae</taxon>
        <taxon>Sanguibacter</taxon>
    </lineage>
</organism>
<evidence type="ECO:0000256" key="5">
    <source>
        <dbReference type="ARBA" id="ARBA00023139"/>
    </source>
</evidence>
<protein>
    <submittedName>
        <fullName evidence="7">LppA family lipoprotein</fullName>
    </submittedName>
</protein>
<dbReference type="RefSeq" id="WP_319155656.1">
    <property type="nucleotide sequence ID" value="NZ_CP138359.1"/>
</dbReference>
<dbReference type="AlphaFoldDB" id="A0AAF1C1Q3"/>
<dbReference type="KEGG" id="sbil:SANBI_002594"/>
<reference evidence="8" key="1">
    <citation type="submission" date="2023-11" db="EMBL/GenBank/DDBJ databases">
        <authorList>
            <person name="Helweg L.P."/>
            <person name="Kiel A."/>
            <person name="Hitz F."/>
            <person name="Ruckert-Reed C."/>
            <person name="Busche T."/>
            <person name="Kaltschmidt B."/>
            <person name="Kaltschmidt C."/>
        </authorList>
    </citation>
    <scope>NUCLEOTIDE SEQUENCE [LARGE SCALE GENOMIC DNA]</scope>
    <source>
        <strain evidence="8">4.1</strain>
    </source>
</reference>
<dbReference type="InterPro" id="IPR032018">
    <property type="entry name" value="LppA/LppB/LprP"/>
</dbReference>
<evidence type="ECO:0000313" key="8">
    <source>
        <dbReference type="Proteomes" id="UP001304340"/>
    </source>
</evidence>
<keyword evidence="4" id="KW-0472">Membrane</keyword>
<proteinExistence type="predicted"/>
<dbReference type="Pfam" id="PF16708">
    <property type="entry name" value="LppA"/>
    <property type="match status" value="1"/>
</dbReference>
<comment type="subcellular location">
    <subcellularLocation>
        <location evidence="1">Cell membrane</location>
        <topology evidence="1">Lipid-anchor</topology>
    </subcellularLocation>
</comment>
<accession>A0AAF1C1Q3</accession>
<keyword evidence="2" id="KW-1003">Cell membrane</keyword>
<dbReference type="Gene3D" id="3.30.2030.20">
    <property type="match status" value="1"/>
</dbReference>
<dbReference type="Proteomes" id="UP001304340">
    <property type="component" value="Chromosome"/>
</dbReference>
<dbReference type="EMBL" id="CP138359">
    <property type="protein sequence ID" value="WPF81305.1"/>
    <property type="molecule type" value="Genomic_DNA"/>
</dbReference>